<keyword evidence="1 2" id="KW-0808">Transferase</keyword>
<feature type="binding site" evidence="2">
    <location>
        <begin position="39"/>
        <end position="42"/>
    </location>
    <ligand>
        <name>substrate</name>
    </ligand>
</feature>
<dbReference type="EC" id="2.5.1.-" evidence="2"/>
<dbReference type="SUPFAM" id="SSF64005">
    <property type="entry name" value="Undecaprenyl diphosphate synthase"/>
    <property type="match status" value="1"/>
</dbReference>
<dbReference type="InterPro" id="IPR001441">
    <property type="entry name" value="UPP_synth-like"/>
</dbReference>
<dbReference type="InterPro" id="IPR018520">
    <property type="entry name" value="UPP_synth-like_CS"/>
</dbReference>
<feature type="region of interest" description="Disordered" evidence="3">
    <location>
        <begin position="1"/>
        <end position="25"/>
    </location>
</feature>
<dbReference type="Gene3D" id="3.40.1180.10">
    <property type="entry name" value="Decaprenyl diphosphate synthase-like"/>
    <property type="match status" value="1"/>
</dbReference>
<gene>
    <name evidence="4" type="ORF">GCM10007368_11570</name>
</gene>
<evidence type="ECO:0000256" key="3">
    <source>
        <dbReference type="SAM" id="MobiDB-lite"/>
    </source>
</evidence>
<dbReference type="EMBL" id="BMDG01000003">
    <property type="protein sequence ID" value="GGI06519.1"/>
    <property type="molecule type" value="Genomic_DNA"/>
</dbReference>
<sequence length="276" mass="31046">MAARPPREYAEPYPHPSGATAPNIPSQFVPNHVAIVMDGNGRWANARGLPRVEGHKQGERSLLDVVAGAVQIGVKHVSAYAFSTENWKRSPDEVKFLMNFNRDVIRRRRDEMSSWGVRIRWAGRRPRLWGSVIKELQVAEEMTKDNDRCTLTMCVNYGGRAEIADAAAAIARDAAAGKINPARVTEKMVQRYLDEPDLPDVDLFLRSSGEQRTSNFMIWQAAYAEMVFLPEPWPDVDRRHLWRAVEEFARRDRRYGGAVDAVGDEQAGDREGAGTA</sequence>
<dbReference type="GO" id="GO:0016740">
    <property type="term" value="F:transferase activity"/>
    <property type="evidence" value="ECO:0007669"/>
    <property type="project" value="UniProtKB-KW"/>
</dbReference>
<evidence type="ECO:0000256" key="1">
    <source>
        <dbReference type="ARBA" id="ARBA00022679"/>
    </source>
</evidence>
<feature type="binding site" evidence="2">
    <location>
        <position position="43"/>
    </location>
    <ligand>
        <name>substrate</name>
    </ligand>
</feature>
<feature type="binding site" evidence="2">
    <location>
        <begin position="83"/>
        <end position="85"/>
    </location>
    <ligand>
        <name>substrate</name>
    </ligand>
</feature>
<dbReference type="PANTHER" id="PTHR10291:SF0">
    <property type="entry name" value="DEHYDRODOLICHYL DIPHOSPHATE SYNTHASE 2"/>
    <property type="match status" value="1"/>
</dbReference>
<feature type="binding site" evidence="2">
    <location>
        <position position="87"/>
    </location>
    <ligand>
        <name>substrate</name>
    </ligand>
</feature>
<keyword evidence="5" id="KW-1185">Reference proteome</keyword>
<keyword evidence="2" id="KW-0479">Metal-binding</keyword>
<comment type="caution">
    <text evidence="4">The sequence shown here is derived from an EMBL/GenBank/DDBJ whole genome shotgun (WGS) entry which is preliminary data.</text>
</comment>
<evidence type="ECO:0000313" key="5">
    <source>
        <dbReference type="Proteomes" id="UP000632535"/>
    </source>
</evidence>
<comment type="function">
    <text evidence="2">Catalyzes the condensation of isopentenyl diphosphate (IPP) with allylic pyrophosphates generating different type of terpenoids.</text>
</comment>
<dbReference type="RefSeq" id="WP_188522703.1">
    <property type="nucleotide sequence ID" value="NZ_BMDG01000003.1"/>
</dbReference>
<dbReference type="Pfam" id="PF01255">
    <property type="entry name" value="Prenyltransf"/>
    <property type="match status" value="1"/>
</dbReference>
<evidence type="ECO:0000313" key="4">
    <source>
        <dbReference type="EMBL" id="GGI06519.1"/>
    </source>
</evidence>
<organism evidence="4 5">
    <name type="scientific">Isoptericola cucumis</name>
    <dbReference type="NCBI Taxonomy" id="1776856"/>
    <lineage>
        <taxon>Bacteria</taxon>
        <taxon>Bacillati</taxon>
        <taxon>Actinomycetota</taxon>
        <taxon>Actinomycetes</taxon>
        <taxon>Micrococcales</taxon>
        <taxon>Promicromonosporaceae</taxon>
        <taxon>Isoptericola</taxon>
    </lineage>
</organism>
<feature type="active site" description="Proton acceptor" evidence="2">
    <location>
        <position position="86"/>
    </location>
</feature>
<keyword evidence="2" id="KW-0460">Magnesium</keyword>
<dbReference type="NCBIfam" id="NF011404">
    <property type="entry name" value="PRK14829.1"/>
    <property type="match status" value="1"/>
</dbReference>
<proteinExistence type="inferred from homology"/>
<dbReference type="CDD" id="cd00475">
    <property type="entry name" value="Cis_IPPS"/>
    <property type="match status" value="1"/>
</dbReference>
<dbReference type="InterPro" id="IPR036424">
    <property type="entry name" value="UPP_synth-like_sf"/>
</dbReference>
<feature type="compositionally biased region" description="Basic and acidic residues" evidence="3">
    <location>
        <begin position="1"/>
        <end position="10"/>
    </location>
</feature>
<feature type="binding site" evidence="2">
    <location>
        <position position="38"/>
    </location>
    <ligand>
        <name>Mg(2+)</name>
        <dbReference type="ChEBI" id="CHEBI:18420"/>
    </ligand>
</feature>
<dbReference type="HAMAP" id="MF_01139">
    <property type="entry name" value="ISPT"/>
    <property type="match status" value="1"/>
</dbReference>
<dbReference type="PANTHER" id="PTHR10291">
    <property type="entry name" value="DEHYDRODOLICHYL DIPHOSPHATE SYNTHASE FAMILY MEMBER"/>
    <property type="match status" value="1"/>
</dbReference>
<comment type="subunit">
    <text evidence="2">Homodimer.</text>
</comment>
<feature type="binding site" evidence="2">
    <location>
        <position position="51"/>
    </location>
    <ligand>
        <name>substrate</name>
    </ligand>
</feature>
<reference evidence="5" key="1">
    <citation type="journal article" date="2019" name="Int. J. Syst. Evol. Microbiol.">
        <title>The Global Catalogue of Microorganisms (GCM) 10K type strain sequencing project: providing services to taxonomists for standard genome sequencing and annotation.</title>
        <authorList>
            <consortium name="The Broad Institute Genomics Platform"/>
            <consortium name="The Broad Institute Genome Sequencing Center for Infectious Disease"/>
            <person name="Wu L."/>
            <person name="Ma J."/>
        </authorList>
    </citation>
    <scope>NUCLEOTIDE SEQUENCE [LARGE SCALE GENOMIC DNA]</scope>
    <source>
        <strain evidence="5">CCM 8653</strain>
    </source>
</reference>
<comment type="similarity">
    <text evidence="2">Belongs to the UPP synthase family.</text>
</comment>
<protein>
    <recommendedName>
        <fullName evidence="2">Isoprenyl transferase</fullName>
        <ecNumber evidence="2">2.5.1.-</ecNumber>
    </recommendedName>
</protein>
<feature type="binding site" evidence="2">
    <location>
        <position position="206"/>
    </location>
    <ligand>
        <name>substrate</name>
    </ligand>
</feature>
<name>A0ABQ2B2R2_9MICO</name>
<evidence type="ECO:0000256" key="2">
    <source>
        <dbReference type="HAMAP-Rule" id="MF_01139"/>
    </source>
</evidence>
<accession>A0ABQ2B2R2</accession>
<feature type="binding site" evidence="2">
    <location>
        <position position="89"/>
    </location>
    <ligand>
        <name>substrate</name>
    </ligand>
</feature>
<feature type="binding site" evidence="2">
    <location>
        <begin position="212"/>
        <end position="214"/>
    </location>
    <ligand>
        <name>substrate</name>
    </ligand>
</feature>
<dbReference type="PROSITE" id="PS01066">
    <property type="entry name" value="UPP_SYNTHASE"/>
    <property type="match status" value="1"/>
</dbReference>
<feature type="active site" evidence="2">
    <location>
        <position position="38"/>
    </location>
</feature>
<comment type="cofactor">
    <cofactor evidence="2">
        <name>Mg(2+)</name>
        <dbReference type="ChEBI" id="CHEBI:18420"/>
    </cofactor>
    <text evidence="2">Binds 2 magnesium ions per subunit.</text>
</comment>
<feature type="binding site" evidence="2">
    <location>
        <position position="225"/>
    </location>
    <ligand>
        <name>Mg(2+)</name>
        <dbReference type="ChEBI" id="CHEBI:18420"/>
    </ligand>
</feature>
<dbReference type="Proteomes" id="UP000632535">
    <property type="component" value="Unassembled WGS sequence"/>
</dbReference>
<dbReference type="NCBIfam" id="TIGR00055">
    <property type="entry name" value="uppS"/>
    <property type="match status" value="1"/>
</dbReference>
<feature type="binding site" evidence="2">
    <location>
        <position position="55"/>
    </location>
    <ligand>
        <name>substrate</name>
    </ligand>
</feature>